<name>A7K973_9PHYC</name>
<dbReference type="GeneID" id="5470938"/>
<organism evidence="1 2">
    <name type="scientific">Chlorovirus heliozoae</name>
    <dbReference type="NCBI Taxonomy" id="322019"/>
    <lineage>
        <taxon>Viruses</taxon>
        <taxon>Varidnaviria</taxon>
        <taxon>Bamfordvirae</taxon>
        <taxon>Nucleocytoviricota</taxon>
        <taxon>Megaviricetes</taxon>
        <taxon>Algavirales</taxon>
        <taxon>Phycodnaviridae</taxon>
        <taxon>Chlorovirus</taxon>
    </lineage>
</organism>
<accession>A7K973</accession>
<sequence length="169" mass="19319">MIITLESICDETVRFARKILFSNKAYIVPMVAVKYDDFCTIAAALVSSAAILEKNPTGKLVLPISMTQLYMSEYYDLAMCLMDALGLCDEEQFVVCVDADENAALAEHFENDIGAFFTLEELSIMRRQLNTSYHDFRILGKAPRFFHITKGDVYSKHVYQSDIYRHIVY</sequence>
<dbReference type="EMBL" id="EF101928">
    <property type="protein sequence ID" value="ABT16597.1"/>
    <property type="molecule type" value="Genomic_DNA"/>
</dbReference>
<dbReference type="RefSeq" id="YP_001426944.1">
    <property type="nucleotide sequence ID" value="NC_008724.1"/>
</dbReference>
<gene>
    <name evidence="1" type="primary">Z463R</name>
    <name evidence="1" type="ORF">ATCV1_Z463R</name>
</gene>
<dbReference type="KEGG" id="vg:5470938"/>
<keyword evidence="2" id="KW-1185">Reference proteome</keyword>
<proteinExistence type="predicted"/>
<evidence type="ECO:0000313" key="1">
    <source>
        <dbReference type="EMBL" id="ABT16597.1"/>
    </source>
</evidence>
<evidence type="ECO:0000313" key="2">
    <source>
        <dbReference type="Proteomes" id="UP000202420"/>
    </source>
</evidence>
<dbReference type="OrthoDB" id="38403at10239"/>
<dbReference type="Proteomes" id="UP000202420">
    <property type="component" value="Segment"/>
</dbReference>
<protein>
    <submittedName>
        <fullName evidence="1">Uncharacterized protein Z463R</fullName>
    </submittedName>
</protein>
<reference evidence="1 2" key="1">
    <citation type="submission" date="2006-09" db="EMBL/GenBank/DDBJ databases">
        <title>Sequence and annotation of the 288-kb ATCV-1 virus that infects an endosymbiotic Chlorella strain of the heliozoon Acanthocystis turfacea.</title>
        <authorList>
            <person name="Fitzgerald L.A."/>
            <person name="Graves M.V."/>
            <person name="Li X."/>
            <person name="Pfitzner A.J.P."/>
            <person name="Hartigan J."/>
            <person name="Van Etten J.L."/>
        </authorList>
    </citation>
    <scope>NUCLEOTIDE SEQUENCE [LARGE SCALE GENOMIC DNA]</scope>
    <source>
        <strain evidence="1 2">ATCV-1</strain>
    </source>
</reference>